<name>A0A1V9U350_9LACO</name>
<dbReference type="Proteomes" id="UP000192353">
    <property type="component" value="Unassembled WGS sequence"/>
</dbReference>
<organism evidence="1 2">
    <name type="scientific">Ligilactobacillus salivarius</name>
    <dbReference type="NCBI Taxonomy" id="1624"/>
    <lineage>
        <taxon>Bacteria</taxon>
        <taxon>Bacillati</taxon>
        <taxon>Bacillota</taxon>
        <taxon>Bacilli</taxon>
        <taxon>Lactobacillales</taxon>
        <taxon>Lactobacillaceae</taxon>
        <taxon>Ligilactobacillus</taxon>
    </lineage>
</organism>
<protein>
    <submittedName>
        <fullName evidence="1">Uncharacterized protein</fullName>
    </submittedName>
</protein>
<comment type="caution">
    <text evidence="1">The sequence shown here is derived from an EMBL/GenBank/DDBJ whole genome shotgun (WGS) entry which is preliminary data.</text>
</comment>
<evidence type="ECO:0000313" key="2">
    <source>
        <dbReference type="Proteomes" id="UP000192353"/>
    </source>
</evidence>
<reference evidence="1 2" key="1">
    <citation type="submission" date="2017-03" db="EMBL/GenBank/DDBJ databases">
        <title>Phylogenomics and comparative genomics of Lactobacillus salivarius, a mammalian gut commensal.</title>
        <authorList>
            <person name="Harris H.M."/>
        </authorList>
    </citation>
    <scope>NUCLEOTIDE SEQUENCE [LARGE SCALE GENOMIC DNA]</scope>
    <source>
        <strain evidence="1 2">AH4231</strain>
    </source>
</reference>
<sequence>MNNMLSNEQIAHDLAIAFVSAKLSKETYISSDISVITAYEDTYSDFLRLLNKIRTVR</sequence>
<dbReference type="AlphaFoldDB" id="A0A1V9U350"/>
<evidence type="ECO:0000313" key="1">
    <source>
        <dbReference type="EMBL" id="OQR26070.1"/>
    </source>
</evidence>
<proteinExistence type="predicted"/>
<dbReference type="RefSeq" id="WP_003703576.1">
    <property type="nucleotide sequence ID" value="NZ_JUQA01000078.1"/>
</dbReference>
<gene>
    <name evidence="1" type="ORF">B6U37_01380</name>
</gene>
<dbReference type="EMBL" id="NBEY01000015">
    <property type="protein sequence ID" value="OQR26070.1"/>
    <property type="molecule type" value="Genomic_DNA"/>
</dbReference>
<accession>A0A1V9U350</accession>